<proteinExistence type="predicted"/>
<sequence>MKPMNFLLLLLMGSSLATQAQKLSKEGTHEISKKANKGYLYEPTVDEAKNEVTMTYVTKASGRKAKFEIYKFDLEFNFKGMEESEQPLEKLKGYRADKGDEWEMPAVSVEKNFMGTLMLRRKIIKKKWNWFWGGYDIKIEQKEKLKPKSEDGNKFFYLSHAEQNESGSVIIIAGEKGDRSDPMRQYKRIHILRYDAELNQLADKVLEFQYPQLIAAVNTDDADEDAELDEDITILFAPMGGKGMNKVADPNGGNYSYVRIASSAEIKERVSISSNHGIFDGSFVKVGNAMMIYGPANDNKTDYLNEKPADDQFKAKNFQIVKIENGQVAYVTSTPISEFEKKAQNPPSQKKSPDYKGRKFRVADIRQTMNGDLLITGQNYSTPSGLRRSSGTTDYTDIIMIHFDSKGNLKAQYGVRREENDKEAKMAPNSQILVESTDGSSLYWVILEMEGVKTEKELGDSKYKFLVYPNVTKINLATANIGEFTQFGQGKTDYYVNNKYPFLPIGKGQVVFLGETKSGKTLWFAKMPLE</sequence>
<evidence type="ECO:0000313" key="2">
    <source>
        <dbReference type="EMBL" id="QNA43902.1"/>
    </source>
</evidence>
<evidence type="ECO:0000256" key="1">
    <source>
        <dbReference type="SAM" id="SignalP"/>
    </source>
</evidence>
<dbReference type="RefSeq" id="WP_182802164.1">
    <property type="nucleotide sequence ID" value="NZ_CP060007.1"/>
</dbReference>
<dbReference type="AlphaFoldDB" id="A0A7G5XEJ9"/>
<gene>
    <name evidence="2" type="ORF">H4075_17770</name>
</gene>
<protein>
    <submittedName>
        <fullName evidence="2">Uncharacterized protein</fullName>
    </submittedName>
</protein>
<feature type="signal peptide" evidence="1">
    <location>
        <begin position="1"/>
        <end position="20"/>
    </location>
</feature>
<keyword evidence="3" id="KW-1185">Reference proteome</keyword>
<dbReference type="EMBL" id="CP060007">
    <property type="protein sequence ID" value="QNA43902.1"/>
    <property type="molecule type" value="Genomic_DNA"/>
</dbReference>
<accession>A0A7G5XEJ9</accession>
<feature type="chain" id="PRO_5029001882" evidence="1">
    <location>
        <begin position="21"/>
        <end position="530"/>
    </location>
</feature>
<keyword evidence="1" id="KW-0732">Signal</keyword>
<dbReference type="KEGG" id="lacs:H4075_17770"/>
<reference evidence="3" key="1">
    <citation type="submission" date="2020-08" db="EMBL/GenBank/DDBJ databases">
        <title>Lacibacter sp. S13-6-6 genome sequencing.</title>
        <authorList>
            <person name="Jin L."/>
        </authorList>
    </citation>
    <scope>NUCLEOTIDE SEQUENCE [LARGE SCALE GENOMIC DNA]</scope>
    <source>
        <strain evidence="3">S13-6-6</strain>
    </source>
</reference>
<dbReference type="Proteomes" id="UP000515344">
    <property type="component" value="Chromosome"/>
</dbReference>
<evidence type="ECO:0000313" key="3">
    <source>
        <dbReference type="Proteomes" id="UP000515344"/>
    </source>
</evidence>
<organism evidence="2 3">
    <name type="scientific">Lacibacter sediminis</name>
    <dbReference type="NCBI Taxonomy" id="2760713"/>
    <lineage>
        <taxon>Bacteria</taxon>
        <taxon>Pseudomonadati</taxon>
        <taxon>Bacteroidota</taxon>
        <taxon>Chitinophagia</taxon>
        <taxon>Chitinophagales</taxon>
        <taxon>Chitinophagaceae</taxon>
        <taxon>Lacibacter</taxon>
    </lineage>
</organism>
<name>A0A7G5XEJ9_9BACT</name>